<sequence length="76" mass="8737">VATEHRLGMIIFLVLWIAVIVDFVFAMLLFVFGVKVLRNFGQGLKERINKKDDQDETIPQTPVPLVQIWDDLEAEP</sequence>
<keyword evidence="2" id="KW-1185">Reference proteome</keyword>
<dbReference type="EMBL" id="CAJVQC010038247">
    <property type="protein sequence ID" value="CAG8765691.1"/>
    <property type="molecule type" value="Genomic_DNA"/>
</dbReference>
<name>A0ACA9QV66_9GLOM</name>
<protein>
    <submittedName>
        <fullName evidence="1">17512_t:CDS:1</fullName>
    </submittedName>
</protein>
<accession>A0ACA9QV66</accession>
<evidence type="ECO:0000313" key="2">
    <source>
        <dbReference type="Proteomes" id="UP000789920"/>
    </source>
</evidence>
<feature type="non-terminal residue" evidence="1">
    <location>
        <position position="1"/>
    </location>
</feature>
<gene>
    <name evidence="1" type="ORF">RPERSI_LOCUS15765</name>
</gene>
<organism evidence="1 2">
    <name type="scientific">Racocetra persica</name>
    <dbReference type="NCBI Taxonomy" id="160502"/>
    <lineage>
        <taxon>Eukaryota</taxon>
        <taxon>Fungi</taxon>
        <taxon>Fungi incertae sedis</taxon>
        <taxon>Mucoromycota</taxon>
        <taxon>Glomeromycotina</taxon>
        <taxon>Glomeromycetes</taxon>
        <taxon>Diversisporales</taxon>
        <taxon>Gigasporaceae</taxon>
        <taxon>Racocetra</taxon>
    </lineage>
</organism>
<proteinExistence type="predicted"/>
<reference evidence="1" key="1">
    <citation type="submission" date="2021-06" db="EMBL/GenBank/DDBJ databases">
        <authorList>
            <person name="Kallberg Y."/>
            <person name="Tangrot J."/>
            <person name="Rosling A."/>
        </authorList>
    </citation>
    <scope>NUCLEOTIDE SEQUENCE</scope>
    <source>
        <strain evidence="1">MA461A</strain>
    </source>
</reference>
<dbReference type="Proteomes" id="UP000789920">
    <property type="component" value="Unassembled WGS sequence"/>
</dbReference>
<feature type="non-terminal residue" evidence="1">
    <location>
        <position position="76"/>
    </location>
</feature>
<evidence type="ECO:0000313" key="1">
    <source>
        <dbReference type="EMBL" id="CAG8765691.1"/>
    </source>
</evidence>
<comment type="caution">
    <text evidence="1">The sequence shown here is derived from an EMBL/GenBank/DDBJ whole genome shotgun (WGS) entry which is preliminary data.</text>
</comment>